<dbReference type="NCBIfam" id="NF000326">
    <property type="entry name" value="blaR1_generic"/>
    <property type="match status" value="1"/>
</dbReference>
<protein>
    <submittedName>
        <fullName evidence="5">Regulatory protein BlaR1</fullName>
    </submittedName>
</protein>
<name>A0A174DST9_9FIRM</name>
<gene>
    <name evidence="5" type="primary">blaR1</name>
    <name evidence="5" type="ORF">ERS852491_01765</name>
</gene>
<dbReference type="AlphaFoldDB" id="A0A174DST9"/>
<evidence type="ECO:0000256" key="2">
    <source>
        <dbReference type="SAM" id="Phobius"/>
    </source>
</evidence>
<dbReference type="InterPro" id="IPR052173">
    <property type="entry name" value="Beta-lactam_resp_regulator"/>
</dbReference>
<feature type="transmembrane region" description="Helical" evidence="2">
    <location>
        <begin position="6"/>
        <end position="29"/>
    </location>
</feature>
<feature type="domain" description="Penicillin-binding protein transpeptidase" evidence="3">
    <location>
        <begin position="393"/>
        <end position="595"/>
    </location>
</feature>
<evidence type="ECO:0000259" key="4">
    <source>
        <dbReference type="Pfam" id="PF05569"/>
    </source>
</evidence>
<dbReference type="Pfam" id="PF00905">
    <property type="entry name" value="Transpeptidase"/>
    <property type="match status" value="1"/>
</dbReference>
<keyword evidence="2" id="KW-0812">Transmembrane</keyword>
<evidence type="ECO:0000256" key="1">
    <source>
        <dbReference type="ARBA" id="ARBA00011075"/>
    </source>
</evidence>
<dbReference type="Pfam" id="PF05569">
    <property type="entry name" value="Peptidase_M56"/>
    <property type="match status" value="1"/>
</dbReference>
<dbReference type="InterPro" id="IPR001460">
    <property type="entry name" value="PCN-bd_Tpept"/>
</dbReference>
<dbReference type="STRING" id="39482.ERS852491_01765"/>
<proteinExistence type="inferred from homology"/>
<dbReference type="PANTHER" id="PTHR34978">
    <property type="entry name" value="POSSIBLE SENSOR-TRANSDUCER PROTEIN BLAR"/>
    <property type="match status" value="1"/>
</dbReference>
<dbReference type="SUPFAM" id="SSF56601">
    <property type="entry name" value="beta-lactamase/transpeptidase-like"/>
    <property type="match status" value="1"/>
</dbReference>
<feature type="transmembrane region" description="Helical" evidence="2">
    <location>
        <begin position="41"/>
        <end position="65"/>
    </location>
</feature>
<sequence length="601" mass="67305">MTGFGIRFFICNFFIALFICIMFAAKRLLKNHISARMQYNLWFLLQAIFAVPFLPPVPIGFSQILSLLGSGSPSKLSGGRIDAADAGNAVSTAAGWMNDFAMSVSHNRGAVIAGALSAVWFAGMLAMALYFLRSRLRLCRLERSALLLQNKNILALYHNCVNEMHLKKALPVYSTSYLSSPITTGLIHPRIYLPLHLVSEFHSGTISGKELRFMLLHELQHHRHRDALANHIINLSKFVYWFNPLVWYAMKKMQCDREIACDAAVLQMLAKEEYTEYGITLINLASRLTCAPPSYSAPMAGNKKQITRRILHIADYRPQSRSAKIKGVLLCLLPSVVLLGLSPILSINAGVQEYDSFQNTGETTEYIDLESYFQGYDGSFVLFDTETNIWQIYNQEMASRRVSPNSTYKIFDALLGLETGIITPGHTHMGWDGTKWPFDAWNTDQNLNSAMRNSVNWYFQSIDRQAGQSAVKDYFRRIGYGNQDVSGGTDSYWMESSLKISPVEQVSLLKKFYYNEFGFHSENIDAVKNAMYLASKGNASLYGKTGTGAVDGQEINGWFTGFVSQDGHVSFFAVQIQNEKNASGSKAAEIALDVLDKMGKY</sequence>
<keyword evidence="2" id="KW-0472">Membrane</keyword>
<dbReference type="RefSeq" id="WP_070102376.1">
    <property type="nucleotide sequence ID" value="NZ_CYZU01000013.1"/>
</dbReference>
<keyword evidence="2" id="KW-1133">Transmembrane helix</keyword>
<dbReference type="EMBL" id="CYZU01000013">
    <property type="protein sequence ID" value="CUO28297.1"/>
    <property type="molecule type" value="Genomic_DNA"/>
</dbReference>
<accession>A0A174DST9</accession>
<reference evidence="5 6" key="1">
    <citation type="submission" date="2015-09" db="EMBL/GenBank/DDBJ databases">
        <authorList>
            <consortium name="Pathogen Informatics"/>
        </authorList>
    </citation>
    <scope>NUCLEOTIDE SEQUENCE [LARGE SCALE GENOMIC DNA]</scope>
    <source>
        <strain evidence="5 6">2789STDY5834876</strain>
    </source>
</reference>
<feature type="domain" description="Peptidase M56" evidence="4">
    <location>
        <begin position="16"/>
        <end position="312"/>
    </location>
</feature>
<dbReference type="PANTHER" id="PTHR34978:SF3">
    <property type="entry name" value="SLR0241 PROTEIN"/>
    <property type="match status" value="1"/>
</dbReference>
<organism evidence="5 6">
    <name type="scientific">Faecalicatena contorta</name>
    <dbReference type="NCBI Taxonomy" id="39482"/>
    <lineage>
        <taxon>Bacteria</taxon>
        <taxon>Bacillati</taxon>
        <taxon>Bacillota</taxon>
        <taxon>Clostridia</taxon>
        <taxon>Lachnospirales</taxon>
        <taxon>Lachnospiraceae</taxon>
        <taxon>Faecalicatena</taxon>
    </lineage>
</organism>
<dbReference type="CDD" id="cd07341">
    <property type="entry name" value="M56_BlaR1_MecR1_like"/>
    <property type="match status" value="1"/>
</dbReference>
<evidence type="ECO:0000259" key="3">
    <source>
        <dbReference type="Pfam" id="PF00905"/>
    </source>
</evidence>
<feature type="transmembrane region" description="Helical" evidence="2">
    <location>
        <begin position="110"/>
        <end position="132"/>
    </location>
</feature>
<evidence type="ECO:0000313" key="5">
    <source>
        <dbReference type="EMBL" id="CUO28297.1"/>
    </source>
</evidence>
<dbReference type="Gene3D" id="3.40.710.10">
    <property type="entry name" value="DD-peptidase/beta-lactamase superfamily"/>
    <property type="match status" value="1"/>
</dbReference>
<feature type="transmembrane region" description="Helical" evidence="2">
    <location>
        <begin position="327"/>
        <end position="347"/>
    </location>
</feature>
<dbReference type="Proteomes" id="UP000095544">
    <property type="component" value="Unassembled WGS sequence"/>
</dbReference>
<evidence type="ECO:0000313" key="6">
    <source>
        <dbReference type="Proteomes" id="UP000095544"/>
    </source>
</evidence>
<dbReference type="InterPro" id="IPR012338">
    <property type="entry name" value="Beta-lactam/transpept-like"/>
</dbReference>
<dbReference type="GO" id="GO:0008658">
    <property type="term" value="F:penicillin binding"/>
    <property type="evidence" value="ECO:0007669"/>
    <property type="project" value="InterPro"/>
</dbReference>
<dbReference type="InterPro" id="IPR008756">
    <property type="entry name" value="Peptidase_M56"/>
</dbReference>
<comment type="similarity">
    <text evidence="1">Belongs to the peptidase M56 family.</text>
</comment>